<accession>A0A3D9AJC2</accession>
<dbReference type="InterPro" id="IPR004919">
    <property type="entry name" value="GmrSD_N"/>
</dbReference>
<keyword evidence="3" id="KW-1185">Reference proteome</keyword>
<name>A0A3D9AJC2_9FLAO</name>
<evidence type="ECO:0000259" key="1">
    <source>
        <dbReference type="Pfam" id="PF03235"/>
    </source>
</evidence>
<comment type="caution">
    <text evidence="2">The sequence shown here is derived from an EMBL/GenBank/DDBJ whole genome shotgun (WGS) entry which is preliminary data.</text>
</comment>
<evidence type="ECO:0000313" key="3">
    <source>
        <dbReference type="Proteomes" id="UP000256924"/>
    </source>
</evidence>
<dbReference type="AlphaFoldDB" id="A0A3D9AJC2"/>
<protein>
    <submittedName>
        <fullName evidence="2">DUF262 domain-containing protein</fullName>
    </submittedName>
</protein>
<sequence>MTENEILKNDIEENENLNEETSFINFLEKKQRELLTSTIDYNLESLSNLITKRVIDLAPKYQRRFRWDEARKSKLIESFLMNVPVPPIFLNEDDFGKYSVIDGKQRLSAISEFVTGKLNLKDLEVFKDLNGLNIFDLPIEFQNSLKIRATVRAIIILRQSDKDIKYEVFQRLNTGGVKLNAQEIRNSAFPSLLNDKILDLSENKNFHKVLGIKSKAKSRIYQEMKDAELVLRFFALKDIYKNYKGGLKNILDGYLDDNQDLKKNEISDLEKDFQSTLDLVQTIFGFDGAFRRWIPQGNKWKQQISAPIYDSQMLSLYGKDKASILANKDSILRDFKQLFTEDNLFIESIESSTATPVRFQYRVEKFEEILNNYI</sequence>
<gene>
    <name evidence="2" type="ORF">DRF68_18830</name>
</gene>
<dbReference type="Pfam" id="PF03235">
    <property type="entry name" value="GmrSD_N"/>
    <property type="match status" value="1"/>
</dbReference>
<proteinExistence type="predicted"/>
<dbReference type="RefSeq" id="WP_116099904.1">
    <property type="nucleotide sequence ID" value="NZ_QNVU01000058.1"/>
</dbReference>
<dbReference type="PANTHER" id="PTHR39639:SF1">
    <property type="entry name" value="DUF262 DOMAIN-CONTAINING PROTEIN"/>
    <property type="match status" value="1"/>
</dbReference>
<dbReference type="PANTHER" id="PTHR39639">
    <property type="entry name" value="CHROMOSOME 16, WHOLE GENOME SHOTGUN SEQUENCE"/>
    <property type="match status" value="1"/>
</dbReference>
<reference evidence="2 3" key="1">
    <citation type="journal article" date="2004" name="Emerg. Infect. Dis.">
        <title>Amoebae-resisting bacteria isolated from human nasal swabs by amoebal coculture.</title>
        <authorList>
            <person name="Greub G."/>
            <person name="La Scola B."/>
            <person name="Raoult D."/>
        </authorList>
    </citation>
    <scope>NUCLEOTIDE SEQUENCE [LARGE SCALE GENOMIC DNA]</scope>
    <source>
        <strain evidence="2 3">CCUG 51329</strain>
    </source>
</reference>
<organism evidence="2 3">
    <name type="scientific">Candidatus Chryseobacterium massiliense</name>
    <dbReference type="NCBI Taxonomy" id="204089"/>
    <lineage>
        <taxon>Bacteria</taxon>
        <taxon>Pseudomonadati</taxon>
        <taxon>Bacteroidota</taxon>
        <taxon>Flavobacteriia</taxon>
        <taxon>Flavobacteriales</taxon>
        <taxon>Weeksellaceae</taxon>
        <taxon>Chryseobacterium group</taxon>
        <taxon>Chryseobacterium</taxon>
    </lineage>
</organism>
<feature type="domain" description="GmrSD restriction endonucleases N-terminal" evidence="1">
    <location>
        <begin position="47"/>
        <end position="189"/>
    </location>
</feature>
<dbReference type="EMBL" id="QNVU01000058">
    <property type="protein sequence ID" value="REC41341.1"/>
    <property type="molecule type" value="Genomic_DNA"/>
</dbReference>
<evidence type="ECO:0000313" key="2">
    <source>
        <dbReference type="EMBL" id="REC41341.1"/>
    </source>
</evidence>
<dbReference type="Proteomes" id="UP000256924">
    <property type="component" value="Unassembled WGS sequence"/>
</dbReference>